<dbReference type="InterPro" id="IPR037126">
    <property type="entry name" value="PdaC/RsiV-like_sf"/>
</dbReference>
<dbReference type="InterPro" id="IPR021729">
    <property type="entry name" value="DUF3298"/>
</dbReference>
<protein>
    <submittedName>
        <fullName evidence="2">Uncharacterized protein DUF3298</fullName>
    </submittedName>
</protein>
<dbReference type="EMBL" id="PGFD01000001">
    <property type="protein sequence ID" value="PJJ66217.1"/>
    <property type="molecule type" value="Genomic_DNA"/>
</dbReference>
<keyword evidence="3" id="KW-1185">Reference proteome</keyword>
<evidence type="ECO:0000313" key="3">
    <source>
        <dbReference type="Proteomes" id="UP000228740"/>
    </source>
</evidence>
<dbReference type="Gene3D" id="3.90.640.20">
    <property type="entry name" value="Heat-shock cognate protein, ATPase"/>
    <property type="match status" value="1"/>
</dbReference>
<organism evidence="2 3">
    <name type="scientific">Chryseobacterium geocarposphaerae</name>
    <dbReference type="NCBI Taxonomy" id="1416776"/>
    <lineage>
        <taxon>Bacteria</taxon>
        <taxon>Pseudomonadati</taxon>
        <taxon>Bacteroidota</taxon>
        <taxon>Flavobacteriia</taxon>
        <taxon>Flavobacteriales</taxon>
        <taxon>Weeksellaceae</taxon>
        <taxon>Chryseobacterium group</taxon>
        <taxon>Chryseobacterium</taxon>
    </lineage>
</organism>
<dbReference type="PROSITE" id="PS51257">
    <property type="entry name" value="PROKAR_LIPOPROTEIN"/>
    <property type="match status" value="1"/>
</dbReference>
<reference evidence="2 3" key="1">
    <citation type="submission" date="2017-11" db="EMBL/GenBank/DDBJ databases">
        <title>Genomic Encyclopedia of Archaeal and Bacterial Type Strains, Phase II (KMG-II): From Individual Species to Whole Genera.</title>
        <authorList>
            <person name="Goeker M."/>
        </authorList>
    </citation>
    <scope>NUCLEOTIDE SEQUENCE [LARGE SCALE GENOMIC DNA]</scope>
    <source>
        <strain evidence="2 3">DSM 27617</strain>
    </source>
</reference>
<sequence length="288" mass="32906">MVFACKKENQIQNQTMKNTIAVLALSAFFTFSACKKSETTNLTTNEETQAEQFSVDSVKVNDSIKLNDSLTIKYSSKMLVFPSIKDKKLLDSIYFGDKNVQDFSKNGIQSLLEKNKNEYFNSIKKDSKDWISDMKFAQEWYSDLGMDLKSNSNDYLHIQYSWASYEGGAHDNYGFSERVFDVKNNKKVELKDITSMPKDKLEALLMKNVNKMNGGASDDKGEINNSDMLLVEVIPATGNFYFDDKNLYFHYSPYEITAFAAGDITIPVSWQDLAGTLTPQFKERMKFK</sequence>
<proteinExistence type="predicted"/>
<dbReference type="AlphaFoldDB" id="A0A2M9C5V0"/>
<dbReference type="Gene3D" id="3.30.565.40">
    <property type="entry name" value="Fervidobacterium nodosum Rt17-B1 like"/>
    <property type="match status" value="1"/>
</dbReference>
<evidence type="ECO:0000313" key="2">
    <source>
        <dbReference type="EMBL" id="PJJ66217.1"/>
    </source>
</evidence>
<evidence type="ECO:0000259" key="1">
    <source>
        <dbReference type="Pfam" id="PF11738"/>
    </source>
</evidence>
<name>A0A2M9C5V0_9FLAO</name>
<accession>A0A2M9C5V0</accession>
<dbReference type="Proteomes" id="UP000228740">
    <property type="component" value="Unassembled WGS sequence"/>
</dbReference>
<dbReference type="Pfam" id="PF11738">
    <property type="entry name" value="DUF3298"/>
    <property type="match status" value="1"/>
</dbReference>
<comment type="caution">
    <text evidence="2">The sequence shown here is derived from an EMBL/GenBank/DDBJ whole genome shotgun (WGS) entry which is preliminary data.</text>
</comment>
<gene>
    <name evidence="2" type="ORF">CLV73_0184</name>
</gene>
<feature type="domain" description="DUF3298" evidence="1">
    <location>
        <begin position="197"/>
        <end position="270"/>
    </location>
</feature>